<evidence type="ECO:0000313" key="2">
    <source>
        <dbReference type="Proteomes" id="UP000015106"/>
    </source>
</evidence>
<reference evidence="1" key="3">
    <citation type="submission" date="2022-06" db="UniProtKB">
        <authorList>
            <consortium name="EnsemblPlants"/>
        </authorList>
    </citation>
    <scope>IDENTIFICATION</scope>
</reference>
<gene>
    <name evidence="1" type="primary">LOC125538515</name>
</gene>
<dbReference type="Gramene" id="TuG1812G0200003658.01.T05">
    <property type="protein sequence ID" value="TuG1812G0200003658.01.T05"/>
    <property type="gene ID" value="TuG1812G0200003658.01"/>
</dbReference>
<reference evidence="1" key="2">
    <citation type="submission" date="2018-03" db="EMBL/GenBank/DDBJ databases">
        <title>The Triticum urartu genome reveals the dynamic nature of wheat genome evolution.</title>
        <authorList>
            <person name="Ling H."/>
            <person name="Ma B."/>
            <person name="Shi X."/>
            <person name="Liu H."/>
            <person name="Dong L."/>
            <person name="Sun H."/>
            <person name="Cao Y."/>
            <person name="Gao Q."/>
            <person name="Zheng S."/>
            <person name="Li Y."/>
            <person name="Yu Y."/>
            <person name="Du H."/>
            <person name="Qi M."/>
            <person name="Li Y."/>
            <person name="Yu H."/>
            <person name="Cui Y."/>
            <person name="Wang N."/>
            <person name="Chen C."/>
            <person name="Wu H."/>
            <person name="Zhao Y."/>
            <person name="Zhang J."/>
            <person name="Li Y."/>
            <person name="Zhou W."/>
            <person name="Zhang B."/>
            <person name="Hu W."/>
            <person name="Eijk M."/>
            <person name="Tang J."/>
            <person name="Witsenboer H."/>
            <person name="Zhao S."/>
            <person name="Li Z."/>
            <person name="Zhang A."/>
            <person name="Wang D."/>
            <person name="Liang C."/>
        </authorList>
    </citation>
    <scope>NUCLEOTIDE SEQUENCE [LARGE SCALE GENOMIC DNA]</scope>
    <source>
        <strain evidence="1">cv. G1812</strain>
    </source>
</reference>
<organism evidence="1 2">
    <name type="scientific">Triticum urartu</name>
    <name type="common">Red wild einkorn</name>
    <name type="synonym">Crithodium urartu</name>
    <dbReference type="NCBI Taxonomy" id="4572"/>
    <lineage>
        <taxon>Eukaryota</taxon>
        <taxon>Viridiplantae</taxon>
        <taxon>Streptophyta</taxon>
        <taxon>Embryophyta</taxon>
        <taxon>Tracheophyta</taxon>
        <taxon>Spermatophyta</taxon>
        <taxon>Magnoliopsida</taxon>
        <taxon>Liliopsida</taxon>
        <taxon>Poales</taxon>
        <taxon>Poaceae</taxon>
        <taxon>BOP clade</taxon>
        <taxon>Pooideae</taxon>
        <taxon>Triticodae</taxon>
        <taxon>Triticeae</taxon>
        <taxon>Triticinae</taxon>
        <taxon>Triticum</taxon>
    </lineage>
</organism>
<protein>
    <submittedName>
        <fullName evidence="1">Uncharacterized protein</fullName>
    </submittedName>
</protein>
<dbReference type="Proteomes" id="UP000015106">
    <property type="component" value="Chromosome 2"/>
</dbReference>
<name>A0A8R7TJP4_TRIUA</name>
<dbReference type="EnsemblPlants" id="TuG1812G0200003658.01.T05">
    <property type="protein sequence ID" value="TuG1812G0200003658.01.T05"/>
    <property type="gene ID" value="TuG1812G0200003658.01"/>
</dbReference>
<dbReference type="AlphaFoldDB" id="A0A8R7TJP4"/>
<evidence type="ECO:0000313" key="1">
    <source>
        <dbReference type="EnsemblPlants" id="TuG1812G0200003658.01.T05"/>
    </source>
</evidence>
<accession>A0A8R7TJP4</accession>
<proteinExistence type="predicted"/>
<reference evidence="2" key="1">
    <citation type="journal article" date="2013" name="Nature">
        <title>Draft genome of the wheat A-genome progenitor Triticum urartu.</title>
        <authorList>
            <person name="Ling H.Q."/>
            <person name="Zhao S."/>
            <person name="Liu D."/>
            <person name="Wang J."/>
            <person name="Sun H."/>
            <person name="Zhang C."/>
            <person name="Fan H."/>
            <person name="Li D."/>
            <person name="Dong L."/>
            <person name="Tao Y."/>
            <person name="Gao C."/>
            <person name="Wu H."/>
            <person name="Li Y."/>
            <person name="Cui Y."/>
            <person name="Guo X."/>
            <person name="Zheng S."/>
            <person name="Wang B."/>
            <person name="Yu K."/>
            <person name="Liang Q."/>
            <person name="Yang W."/>
            <person name="Lou X."/>
            <person name="Chen J."/>
            <person name="Feng M."/>
            <person name="Jian J."/>
            <person name="Zhang X."/>
            <person name="Luo G."/>
            <person name="Jiang Y."/>
            <person name="Liu J."/>
            <person name="Wang Z."/>
            <person name="Sha Y."/>
            <person name="Zhang B."/>
            <person name="Wu H."/>
            <person name="Tang D."/>
            <person name="Shen Q."/>
            <person name="Xue P."/>
            <person name="Zou S."/>
            <person name="Wang X."/>
            <person name="Liu X."/>
            <person name="Wang F."/>
            <person name="Yang Y."/>
            <person name="An X."/>
            <person name="Dong Z."/>
            <person name="Zhang K."/>
            <person name="Zhang X."/>
            <person name="Luo M.C."/>
            <person name="Dvorak J."/>
            <person name="Tong Y."/>
            <person name="Wang J."/>
            <person name="Yang H."/>
            <person name="Li Z."/>
            <person name="Wang D."/>
            <person name="Zhang A."/>
            <person name="Wang J."/>
        </authorList>
    </citation>
    <scope>NUCLEOTIDE SEQUENCE</scope>
    <source>
        <strain evidence="2">cv. G1812</strain>
    </source>
</reference>
<keyword evidence="2" id="KW-1185">Reference proteome</keyword>
<sequence>MDGWIQEGILPPWVERAADPVRPSGTGHLRLLLAAAAGDHVFTKRELCPIRPTAKGDRTWRKQNCTAMCISATHQVDYLIGRAKCNRRSSSAATRQTPSKKDLPLSLLMVSNSKMSKRGLSLFGIRYNHLIHYCSWASYLKKIFFGFCKVCG</sequence>